<accession>A0A7Y8H158</accession>
<dbReference type="AlphaFoldDB" id="A0A7Y8H158"/>
<dbReference type="EMBL" id="VYGV01000026">
    <property type="protein sequence ID" value="NWF48266.1"/>
    <property type="molecule type" value="Genomic_DNA"/>
</dbReference>
<reference evidence="1 2" key="1">
    <citation type="submission" date="2019-09" db="EMBL/GenBank/DDBJ databases">
        <title>Hydrogenophaga aromatica sp. nov., isolated from a para-xylene-degrading enrichment culture.</title>
        <authorList>
            <person name="Tancsics A."/>
            <person name="Banerjee S."/>
        </authorList>
    </citation>
    <scope>NUCLEOTIDE SEQUENCE [LARGE SCALE GENOMIC DNA]</scope>
    <source>
        <strain evidence="1 2">D2P1</strain>
    </source>
</reference>
<sequence length="265" mass="28844">MQAQMGAVEKKLQAEGFTLLGRHLPKGLQAGGVVLVTDSAMLQAIRASGGSGIVAAAIRVGVQRDGRVSYTTPEYWYRAYLRQAYPQAEAAARSVQARLTKALGTGASFGGDVPADRLANYQYMTSMERFDSFRAELRAFGSFDEALQMVRKGLANGVGTTAKVYEVVMADRKLAVFGVAMNDAARGEGWWVGKLGAAGQEHMAALPYEIFIVDNKVYSLPGRYRIALAWPSLSMSEFMNIRYAPDVILKTMNQLADVQETRPGD</sequence>
<protein>
    <submittedName>
        <fullName evidence="1">Uncharacterized protein</fullName>
    </submittedName>
</protein>
<keyword evidence="2" id="KW-1185">Reference proteome</keyword>
<name>A0A7Y8H158_9BURK</name>
<dbReference type="Proteomes" id="UP000545507">
    <property type="component" value="Unassembled WGS sequence"/>
</dbReference>
<comment type="caution">
    <text evidence="1">The sequence shown here is derived from an EMBL/GenBank/DDBJ whole genome shotgun (WGS) entry which is preliminary data.</text>
</comment>
<evidence type="ECO:0000313" key="1">
    <source>
        <dbReference type="EMBL" id="NWF48266.1"/>
    </source>
</evidence>
<organism evidence="1 2">
    <name type="scientific">Hydrogenophaga aromaticivorans</name>
    <dbReference type="NCBI Taxonomy" id="2610898"/>
    <lineage>
        <taxon>Bacteria</taxon>
        <taxon>Pseudomonadati</taxon>
        <taxon>Pseudomonadota</taxon>
        <taxon>Betaproteobacteria</taxon>
        <taxon>Burkholderiales</taxon>
        <taxon>Comamonadaceae</taxon>
        <taxon>Hydrogenophaga</taxon>
    </lineage>
</organism>
<evidence type="ECO:0000313" key="2">
    <source>
        <dbReference type="Proteomes" id="UP000545507"/>
    </source>
</evidence>
<proteinExistence type="predicted"/>
<gene>
    <name evidence="1" type="ORF">F3K02_23870</name>
</gene>